<evidence type="ECO:0000313" key="3">
    <source>
        <dbReference type="EMBL" id="GAO30415.1"/>
    </source>
</evidence>
<dbReference type="GO" id="GO:0009307">
    <property type="term" value="P:DNA restriction-modification system"/>
    <property type="evidence" value="ECO:0007669"/>
    <property type="project" value="InterPro"/>
</dbReference>
<dbReference type="InterPro" id="IPR011335">
    <property type="entry name" value="Restrct_endonuc-II-like"/>
</dbReference>
<dbReference type="AlphaFoldDB" id="A0A0E9LZY4"/>
<evidence type="ECO:0000256" key="1">
    <source>
        <dbReference type="PROSITE-ProRule" id="PRU00169"/>
    </source>
</evidence>
<dbReference type="InterPro" id="IPR007560">
    <property type="entry name" value="Restrct_endonuc_IV_Mrr"/>
</dbReference>
<comment type="caution">
    <text evidence="3">The sequence shown here is derived from an EMBL/GenBank/DDBJ whole genome shotgun (WGS) entry which is preliminary data.</text>
</comment>
<name>A0A0E9LZY4_9BACT</name>
<dbReference type="Proteomes" id="UP000032900">
    <property type="component" value="Unassembled WGS sequence"/>
</dbReference>
<accession>A0A0E9LZY4</accession>
<dbReference type="RefSeq" id="WP_062125396.1">
    <property type="nucleotide sequence ID" value="NZ_BAZW01000023.1"/>
</dbReference>
<dbReference type="PROSITE" id="PS50110">
    <property type="entry name" value="RESPONSE_REGULATORY"/>
    <property type="match status" value="1"/>
</dbReference>
<dbReference type="STRING" id="1236989.JCM15548_12683"/>
<feature type="modified residue" description="4-aspartylphosphate" evidence="1">
    <location>
        <position position="55"/>
    </location>
</feature>
<dbReference type="InterPro" id="IPR011006">
    <property type="entry name" value="CheY-like_superfamily"/>
</dbReference>
<dbReference type="GO" id="GO:0003677">
    <property type="term" value="F:DNA binding"/>
    <property type="evidence" value="ECO:0007669"/>
    <property type="project" value="InterPro"/>
</dbReference>
<dbReference type="GO" id="GO:0000160">
    <property type="term" value="P:phosphorelay signal transduction system"/>
    <property type="evidence" value="ECO:0007669"/>
    <property type="project" value="InterPro"/>
</dbReference>
<dbReference type="InterPro" id="IPR011856">
    <property type="entry name" value="tRNA_endonuc-like_dom_sf"/>
</dbReference>
<dbReference type="EMBL" id="BAZW01000023">
    <property type="protein sequence ID" value="GAO30415.1"/>
    <property type="molecule type" value="Genomic_DNA"/>
</dbReference>
<dbReference type="SUPFAM" id="SSF52980">
    <property type="entry name" value="Restriction endonuclease-like"/>
    <property type="match status" value="1"/>
</dbReference>
<organism evidence="3 4">
    <name type="scientific">Geofilum rubicundum JCM 15548</name>
    <dbReference type="NCBI Taxonomy" id="1236989"/>
    <lineage>
        <taxon>Bacteria</taxon>
        <taxon>Pseudomonadati</taxon>
        <taxon>Bacteroidota</taxon>
        <taxon>Bacteroidia</taxon>
        <taxon>Marinilabiliales</taxon>
        <taxon>Marinilabiliaceae</taxon>
        <taxon>Geofilum</taxon>
    </lineage>
</organism>
<dbReference type="CDD" id="cd00156">
    <property type="entry name" value="REC"/>
    <property type="match status" value="1"/>
</dbReference>
<dbReference type="Pfam" id="PF04471">
    <property type="entry name" value="Mrr_cat"/>
    <property type="match status" value="1"/>
</dbReference>
<evidence type="ECO:0000313" key="4">
    <source>
        <dbReference type="Proteomes" id="UP000032900"/>
    </source>
</evidence>
<keyword evidence="4" id="KW-1185">Reference proteome</keyword>
<dbReference type="GO" id="GO:0004519">
    <property type="term" value="F:endonuclease activity"/>
    <property type="evidence" value="ECO:0007669"/>
    <property type="project" value="InterPro"/>
</dbReference>
<dbReference type="Gene3D" id="3.40.50.2300">
    <property type="match status" value="1"/>
</dbReference>
<gene>
    <name evidence="3" type="ORF">JCM15548_12683</name>
</gene>
<reference evidence="3 4" key="1">
    <citation type="journal article" date="2015" name="Microbes Environ.">
        <title>Distribution and evolution of nitrogen fixation genes in the phylum bacteroidetes.</title>
        <authorList>
            <person name="Inoue J."/>
            <person name="Oshima K."/>
            <person name="Suda W."/>
            <person name="Sakamoto M."/>
            <person name="Iino T."/>
            <person name="Noda S."/>
            <person name="Hongoh Y."/>
            <person name="Hattori M."/>
            <person name="Ohkuma M."/>
        </authorList>
    </citation>
    <scope>NUCLEOTIDE SEQUENCE [LARGE SCALE GENOMIC DNA]</scope>
    <source>
        <strain evidence="3">JCM 15548</strain>
    </source>
</reference>
<dbReference type="SUPFAM" id="SSF52172">
    <property type="entry name" value="CheY-like"/>
    <property type="match status" value="1"/>
</dbReference>
<feature type="domain" description="Response regulatory" evidence="2">
    <location>
        <begin position="4"/>
        <end position="125"/>
    </location>
</feature>
<evidence type="ECO:0000259" key="2">
    <source>
        <dbReference type="PROSITE" id="PS50110"/>
    </source>
</evidence>
<dbReference type="Gene3D" id="3.40.1350.10">
    <property type="match status" value="1"/>
</dbReference>
<proteinExistence type="predicted"/>
<dbReference type="OrthoDB" id="4367389at2"/>
<dbReference type="InterPro" id="IPR001789">
    <property type="entry name" value="Sig_transdc_resp-reg_receiver"/>
</dbReference>
<protein>
    <recommendedName>
        <fullName evidence="2">Response regulatory domain-containing protein</fullName>
    </recommendedName>
</protein>
<sequence>MIKSVLVIDDERIQAESLAKSIKKEKVYLDCYVASEESEILSSIENVFFNVAIVDLRMDNYKIDGFFIINKILKVNPFARIIIVSAYTQEYITQIKDILLTGKVIGLIEKKEYNQFLNEILLAISKYEEVQSDNPSETAKALTSFYANAKNEKDTYQKGIVFEQFAALLFSNMGFVNINKRILDKSQNEVDLVLRNELNDFFFSKFSPYILVECKNKQNESVGKNDFIQFFTKLKNTNGLSNLGFLITTGYIARTTYIEAVRTSSDICKIVFLSNPEIERLINSPLPLNELKKIIDEQVKDN</sequence>
<keyword evidence="1" id="KW-0597">Phosphoprotein</keyword>
<dbReference type="Pfam" id="PF00072">
    <property type="entry name" value="Response_reg"/>
    <property type="match status" value="1"/>
</dbReference>